<feature type="transmembrane region" description="Helical" evidence="5">
    <location>
        <begin position="7"/>
        <end position="25"/>
    </location>
</feature>
<keyword evidence="3 5" id="KW-1133">Transmembrane helix</keyword>
<evidence type="ECO:0000313" key="7">
    <source>
        <dbReference type="EMBL" id="GGG99499.1"/>
    </source>
</evidence>
<reference evidence="7" key="2">
    <citation type="submission" date="2020-09" db="EMBL/GenBank/DDBJ databases">
        <authorList>
            <person name="Sun Q."/>
            <person name="Zhou Y."/>
        </authorList>
    </citation>
    <scope>NUCLEOTIDE SEQUENCE</scope>
    <source>
        <strain evidence="7">CGMCC 1.15763</strain>
    </source>
</reference>
<keyword evidence="2 5" id="KW-0812">Transmembrane</keyword>
<feature type="transmembrane region" description="Helical" evidence="5">
    <location>
        <begin position="130"/>
        <end position="149"/>
    </location>
</feature>
<feature type="transmembrane region" description="Helical" evidence="5">
    <location>
        <begin position="376"/>
        <end position="395"/>
    </location>
</feature>
<gene>
    <name evidence="7" type="ORF">GCM10011416_17270</name>
</gene>
<feature type="transmembrane region" description="Helical" evidence="5">
    <location>
        <begin position="251"/>
        <end position="270"/>
    </location>
</feature>
<dbReference type="Proteomes" id="UP000633278">
    <property type="component" value="Unassembled WGS sequence"/>
</dbReference>
<feature type="transmembrane region" description="Helical" evidence="5">
    <location>
        <begin position="402"/>
        <end position="424"/>
    </location>
</feature>
<evidence type="ECO:0000256" key="3">
    <source>
        <dbReference type="ARBA" id="ARBA00022989"/>
    </source>
</evidence>
<reference evidence="7" key="1">
    <citation type="journal article" date="2014" name="Int. J. Syst. Evol. Microbiol.">
        <title>Complete genome sequence of Corynebacterium casei LMG S-19264T (=DSM 44701T), isolated from a smear-ripened cheese.</title>
        <authorList>
            <consortium name="US DOE Joint Genome Institute (JGI-PGF)"/>
            <person name="Walter F."/>
            <person name="Albersmeier A."/>
            <person name="Kalinowski J."/>
            <person name="Ruckert C."/>
        </authorList>
    </citation>
    <scope>NUCLEOTIDE SEQUENCE</scope>
    <source>
        <strain evidence="7">CGMCC 1.15763</strain>
    </source>
</reference>
<dbReference type="Pfam" id="PF04932">
    <property type="entry name" value="Wzy_C"/>
    <property type="match status" value="1"/>
</dbReference>
<evidence type="ECO:0000256" key="1">
    <source>
        <dbReference type="ARBA" id="ARBA00004141"/>
    </source>
</evidence>
<feature type="transmembrane region" description="Helical" evidence="5">
    <location>
        <begin position="277"/>
        <end position="296"/>
    </location>
</feature>
<feature type="transmembrane region" description="Helical" evidence="5">
    <location>
        <begin position="200"/>
        <end position="221"/>
    </location>
</feature>
<dbReference type="InterPro" id="IPR007016">
    <property type="entry name" value="O-antigen_ligase-rel_domated"/>
</dbReference>
<accession>A0A917HZE3</accession>
<sequence length="442" mass="49356">MFNYISNNRLFFIVAHLIIGYLATFDVFAKPFGFTTIIVGILVVLFTSNKNEEAFKASCYIVGVGVFARMISGFPTYEAGKYAIMIFLILGVFVGEVKQKFSLSFVFYLLLLLLGIVLTEVPVGESIRKAIAFNLTGPFLLGISALYFFKRVMTIEQVYQGLFIMLLPLFSLVTYLYFVTPNLEDIIFGGGANFDTSGGFGPNQVATAIGIGIFIIAINILTKRKITGFIALDIIFLMYFIYRGLLTFSRGGILTGAAAILVFAFFYILNQKASFKLLVRYSGVTIFALIGIWLYTSNVTGGMLYNRYAGKNALGVKKKDITSGRALLLQEQMSSFIYNPMGIGVGNGKYKRELSEKSVTAASHNEIGRLLEEHGLIGLILLILLLFIPLENIWFSNNYQRAFLISFYVFWFFTINHSAMRIAFSGFVYALSLIKIQISEDD</sequence>
<dbReference type="GO" id="GO:0016020">
    <property type="term" value="C:membrane"/>
    <property type="evidence" value="ECO:0007669"/>
    <property type="project" value="UniProtKB-SubCell"/>
</dbReference>
<comment type="caution">
    <text evidence="7">The sequence shown here is derived from an EMBL/GenBank/DDBJ whole genome shotgun (WGS) entry which is preliminary data.</text>
</comment>
<evidence type="ECO:0000256" key="2">
    <source>
        <dbReference type="ARBA" id="ARBA00022692"/>
    </source>
</evidence>
<feature type="domain" description="O-antigen ligase-related" evidence="6">
    <location>
        <begin position="237"/>
        <end position="383"/>
    </location>
</feature>
<protein>
    <submittedName>
        <fullName evidence="7">Ligase</fullName>
    </submittedName>
</protein>
<feature type="transmembrane region" description="Helical" evidence="5">
    <location>
        <begin position="161"/>
        <end position="180"/>
    </location>
</feature>
<dbReference type="EMBL" id="BMJW01000002">
    <property type="protein sequence ID" value="GGG99499.1"/>
    <property type="molecule type" value="Genomic_DNA"/>
</dbReference>
<name>A0A917HZE3_9FLAO</name>
<keyword evidence="4 5" id="KW-0472">Membrane</keyword>
<evidence type="ECO:0000259" key="6">
    <source>
        <dbReference type="Pfam" id="PF04932"/>
    </source>
</evidence>
<evidence type="ECO:0000313" key="8">
    <source>
        <dbReference type="Proteomes" id="UP000633278"/>
    </source>
</evidence>
<evidence type="ECO:0000256" key="4">
    <source>
        <dbReference type="ARBA" id="ARBA00023136"/>
    </source>
</evidence>
<keyword evidence="7" id="KW-0436">Ligase</keyword>
<evidence type="ECO:0000256" key="5">
    <source>
        <dbReference type="SAM" id="Phobius"/>
    </source>
</evidence>
<dbReference type="GO" id="GO:0016874">
    <property type="term" value="F:ligase activity"/>
    <property type="evidence" value="ECO:0007669"/>
    <property type="project" value="UniProtKB-KW"/>
</dbReference>
<keyword evidence="8" id="KW-1185">Reference proteome</keyword>
<feature type="transmembrane region" description="Helical" evidence="5">
    <location>
        <begin position="105"/>
        <end position="124"/>
    </location>
</feature>
<proteinExistence type="predicted"/>
<organism evidence="7 8">
    <name type="scientific">Polaribacter pacificus</name>
    <dbReference type="NCBI Taxonomy" id="1775173"/>
    <lineage>
        <taxon>Bacteria</taxon>
        <taxon>Pseudomonadati</taxon>
        <taxon>Bacteroidota</taxon>
        <taxon>Flavobacteriia</taxon>
        <taxon>Flavobacteriales</taxon>
        <taxon>Flavobacteriaceae</taxon>
    </lineage>
</organism>
<feature type="transmembrane region" description="Helical" evidence="5">
    <location>
        <begin position="82"/>
        <end position="98"/>
    </location>
</feature>
<dbReference type="RefSeq" id="WP_188598921.1">
    <property type="nucleotide sequence ID" value="NZ_BMJW01000002.1"/>
</dbReference>
<dbReference type="AlphaFoldDB" id="A0A917HZE3"/>
<feature type="transmembrane region" description="Helical" evidence="5">
    <location>
        <begin position="228"/>
        <end position="245"/>
    </location>
</feature>
<comment type="subcellular location">
    <subcellularLocation>
        <location evidence="1">Membrane</location>
        <topology evidence="1">Multi-pass membrane protein</topology>
    </subcellularLocation>
</comment>